<dbReference type="AlphaFoldDB" id="A0A1I7Y9K7"/>
<sequence>MSTNPMVDFLLNKVVELDESAKKYKKLQKKTEKKLKEAEMEISVLRRILYIRCERCGSTAAPCGESLVDGTPGPQAFARESFAATRQQDINQLALLLQKVIDLETEKAMKKSKKLQKKPEKKRLKKFERDYGNLLKVMERLRNSTITPQPEDP</sequence>
<name>A0A1I7Y9K7_9BILA</name>
<organism evidence="2 3">
    <name type="scientific">Steinernema glaseri</name>
    <dbReference type="NCBI Taxonomy" id="37863"/>
    <lineage>
        <taxon>Eukaryota</taxon>
        <taxon>Metazoa</taxon>
        <taxon>Ecdysozoa</taxon>
        <taxon>Nematoda</taxon>
        <taxon>Chromadorea</taxon>
        <taxon>Rhabditida</taxon>
        <taxon>Tylenchina</taxon>
        <taxon>Panagrolaimomorpha</taxon>
        <taxon>Strongyloidoidea</taxon>
        <taxon>Steinernematidae</taxon>
        <taxon>Steinernema</taxon>
    </lineage>
</organism>
<proteinExistence type="predicted"/>
<reference evidence="3" key="1">
    <citation type="submission" date="2016-11" db="UniProtKB">
        <authorList>
            <consortium name="WormBaseParasite"/>
        </authorList>
    </citation>
    <scope>IDENTIFICATION</scope>
</reference>
<evidence type="ECO:0000313" key="2">
    <source>
        <dbReference type="Proteomes" id="UP000095287"/>
    </source>
</evidence>
<protein>
    <submittedName>
        <fullName evidence="3">Rabenosyn-5</fullName>
    </submittedName>
</protein>
<keyword evidence="1" id="KW-0175">Coiled coil</keyword>
<dbReference type="WBParaSite" id="L893_g14063.t1">
    <property type="protein sequence ID" value="L893_g14063.t1"/>
    <property type="gene ID" value="L893_g14063"/>
</dbReference>
<feature type="coiled-coil region" evidence="1">
    <location>
        <begin position="17"/>
        <end position="48"/>
    </location>
</feature>
<keyword evidence="2" id="KW-1185">Reference proteome</keyword>
<accession>A0A1I7Y9K7</accession>
<evidence type="ECO:0000313" key="3">
    <source>
        <dbReference type="WBParaSite" id="L893_g14063.t1"/>
    </source>
</evidence>
<evidence type="ECO:0000256" key="1">
    <source>
        <dbReference type="SAM" id="Coils"/>
    </source>
</evidence>
<dbReference type="Proteomes" id="UP000095287">
    <property type="component" value="Unplaced"/>
</dbReference>